<keyword evidence="2" id="KW-1185">Reference proteome</keyword>
<organism evidence="1 2">
    <name type="scientific">Thalassobaculum fulvum</name>
    <dbReference type="NCBI Taxonomy" id="1633335"/>
    <lineage>
        <taxon>Bacteria</taxon>
        <taxon>Pseudomonadati</taxon>
        <taxon>Pseudomonadota</taxon>
        <taxon>Alphaproteobacteria</taxon>
        <taxon>Rhodospirillales</taxon>
        <taxon>Thalassobaculaceae</taxon>
        <taxon>Thalassobaculum</taxon>
    </lineage>
</organism>
<accession>A0A918XSE4</accession>
<keyword evidence="1" id="KW-0808">Transferase</keyword>
<dbReference type="Gene3D" id="3.90.550.10">
    <property type="entry name" value="Spore Coat Polysaccharide Biosynthesis Protein SpsA, Chain A"/>
    <property type="match status" value="1"/>
</dbReference>
<dbReference type="AlphaFoldDB" id="A0A918XSE4"/>
<gene>
    <name evidence="1" type="ORF">GCM10017083_23180</name>
</gene>
<reference evidence="1" key="1">
    <citation type="journal article" date="2014" name="Int. J. Syst. Evol. Microbiol.">
        <title>Complete genome sequence of Corynebacterium casei LMG S-19264T (=DSM 44701T), isolated from a smear-ripened cheese.</title>
        <authorList>
            <consortium name="US DOE Joint Genome Institute (JGI-PGF)"/>
            <person name="Walter F."/>
            <person name="Albersmeier A."/>
            <person name="Kalinowski J."/>
            <person name="Ruckert C."/>
        </authorList>
    </citation>
    <scope>NUCLEOTIDE SEQUENCE</scope>
    <source>
        <strain evidence="1">KCTC 42651</strain>
    </source>
</reference>
<dbReference type="CDD" id="cd02513">
    <property type="entry name" value="CMP-NeuAc_Synthase"/>
    <property type="match status" value="1"/>
</dbReference>
<dbReference type="RefSeq" id="WP_189989531.1">
    <property type="nucleotide sequence ID" value="NZ_BMZS01000004.1"/>
</dbReference>
<dbReference type="InterPro" id="IPR029044">
    <property type="entry name" value="Nucleotide-diphossugar_trans"/>
</dbReference>
<name>A0A918XSE4_9PROT</name>
<dbReference type="Pfam" id="PF02348">
    <property type="entry name" value="CTP_transf_3"/>
    <property type="match status" value="1"/>
</dbReference>
<dbReference type="InterPro" id="IPR003329">
    <property type="entry name" value="Cytidylyl_trans"/>
</dbReference>
<dbReference type="PANTHER" id="PTHR21485">
    <property type="entry name" value="HAD SUPERFAMILY MEMBERS CMAS AND KDSC"/>
    <property type="match status" value="1"/>
</dbReference>
<sequence>MTDGPSCVAFIPARSGSKRVVDKNVRLLGGHPLLAYSIRSAVDSGVFGAVVVATDSEHYAAIARHYGAEVPFLRPAEISGDTSPDIAWVRYALETLGAAGRNFDAFSILRPTSPFRKAGTIRRAWAEFLAEQGVDSLRAVEKCGQHPAKMWIVRGKRMHPLLPMGPAEQPWHSSQYAALPVVHVQNASLEIAWSRVATEGGTIAGEVLMPFLTEADEGLDVNTEEDWWYVNHLLERGQATLPPIDMPPFEAG</sequence>
<evidence type="ECO:0000313" key="2">
    <source>
        <dbReference type="Proteomes" id="UP000630353"/>
    </source>
</evidence>
<keyword evidence="1" id="KW-0548">Nucleotidyltransferase</keyword>
<comment type="caution">
    <text evidence="1">The sequence shown here is derived from an EMBL/GenBank/DDBJ whole genome shotgun (WGS) entry which is preliminary data.</text>
</comment>
<dbReference type="SUPFAM" id="SSF53448">
    <property type="entry name" value="Nucleotide-diphospho-sugar transferases"/>
    <property type="match status" value="1"/>
</dbReference>
<protein>
    <submittedName>
        <fullName evidence="1">Acylneuraminate cytidylyltransferase</fullName>
    </submittedName>
</protein>
<dbReference type="GO" id="GO:0008781">
    <property type="term" value="F:N-acylneuraminate cytidylyltransferase activity"/>
    <property type="evidence" value="ECO:0007669"/>
    <property type="project" value="TreeGrafter"/>
</dbReference>
<dbReference type="EMBL" id="BMZS01000004">
    <property type="protein sequence ID" value="GHD50017.1"/>
    <property type="molecule type" value="Genomic_DNA"/>
</dbReference>
<reference evidence="1" key="2">
    <citation type="submission" date="2020-09" db="EMBL/GenBank/DDBJ databases">
        <authorList>
            <person name="Sun Q."/>
            <person name="Kim S."/>
        </authorList>
    </citation>
    <scope>NUCLEOTIDE SEQUENCE</scope>
    <source>
        <strain evidence="1">KCTC 42651</strain>
    </source>
</reference>
<dbReference type="PANTHER" id="PTHR21485:SF6">
    <property type="entry name" value="N-ACYLNEURAMINATE CYTIDYLYLTRANSFERASE-RELATED"/>
    <property type="match status" value="1"/>
</dbReference>
<evidence type="ECO:0000313" key="1">
    <source>
        <dbReference type="EMBL" id="GHD50017.1"/>
    </source>
</evidence>
<proteinExistence type="predicted"/>
<dbReference type="InterPro" id="IPR050793">
    <property type="entry name" value="CMP-NeuNAc_synthase"/>
</dbReference>
<dbReference type="Proteomes" id="UP000630353">
    <property type="component" value="Unassembled WGS sequence"/>
</dbReference>